<evidence type="ECO:0000313" key="4">
    <source>
        <dbReference type="Proteomes" id="UP000660708"/>
    </source>
</evidence>
<dbReference type="GO" id="GO:0003700">
    <property type="term" value="F:DNA-binding transcription factor activity"/>
    <property type="evidence" value="ECO:0007669"/>
    <property type="project" value="TreeGrafter"/>
</dbReference>
<evidence type="ECO:0000256" key="1">
    <source>
        <dbReference type="ARBA" id="ARBA00023125"/>
    </source>
</evidence>
<dbReference type="RefSeq" id="WP_147390015.1">
    <property type="nucleotide sequence ID" value="NZ_AQHF01000024.1"/>
</dbReference>
<reference evidence="3 4" key="1">
    <citation type="submission" date="2015-06" db="EMBL/GenBank/DDBJ databases">
        <title>Genome sequence of Pseudoalteromonas peptidolytica.</title>
        <authorList>
            <person name="Xie B.-B."/>
            <person name="Rong J.-C."/>
            <person name="Qin Q.-L."/>
            <person name="Zhang Y.-Z."/>
        </authorList>
    </citation>
    <scope>NUCLEOTIDE SEQUENCE [LARGE SCALE GENOMIC DNA]</scope>
    <source>
        <strain evidence="3 4">F12-50-A1</strain>
    </source>
</reference>
<dbReference type="EMBL" id="AQHF01000024">
    <property type="protein sequence ID" value="MBE0346674.1"/>
    <property type="molecule type" value="Genomic_DNA"/>
</dbReference>
<keyword evidence="4" id="KW-1185">Reference proteome</keyword>
<dbReference type="InterPro" id="IPR010982">
    <property type="entry name" value="Lambda_DNA-bd_dom_sf"/>
</dbReference>
<dbReference type="InterPro" id="IPR050807">
    <property type="entry name" value="TransReg_Diox_bact_type"/>
</dbReference>
<dbReference type="Gene3D" id="2.60.120.10">
    <property type="entry name" value="Jelly Rolls"/>
    <property type="match status" value="1"/>
</dbReference>
<dbReference type="CDD" id="cd00093">
    <property type="entry name" value="HTH_XRE"/>
    <property type="match status" value="1"/>
</dbReference>
<dbReference type="Pfam" id="PF01381">
    <property type="entry name" value="HTH_3"/>
    <property type="match status" value="1"/>
</dbReference>
<dbReference type="SMART" id="SM00530">
    <property type="entry name" value="HTH_XRE"/>
    <property type="match status" value="1"/>
</dbReference>
<dbReference type="GO" id="GO:0005829">
    <property type="term" value="C:cytosol"/>
    <property type="evidence" value="ECO:0007669"/>
    <property type="project" value="TreeGrafter"/>
</dbReference>
<dbReference type="SUPFAM" id="SSF47413">
    <property type="entry name" value="lambda repressor-like DNA-binding domains"/>
    <property type="match status" value="1"/>
</dbReference>
<evidence type="ECO:0000259" key="2">
    <source>
        <dbReference type="PROSITE" id="PS50943"/>
    </source>
</evidence>
<dbReference type="PROSITE" id="PS50943">
    <property type="entry name" value="HTH_CROC1"/>
    <property type="match status" value="1"/>
</dbReference>
<comment type="caution">
    <text evidence="3">The sequence shown here is derived from an EMBL/GenBank/DDBJ whole genome shotgun (WGS) entry which is preliminary data.</text>
</comment>
<dbReference type="Proteomes" id="UP000660708">
    <property type="component" value="Unassembled WGS sequence"/>
</dbReference>
<accession>A0A8I0MVK4</accession>
<sequence>MSDGLSFDYIGKLIRSYRSAECTSLQALADRSGVSRSMIAQIESGQTVPTIAVLAKLAEAMNYELATLVQPPGRALNISTSRATKDNIISKVDSPFTCHILKKQSGLFTTEIYQFYFNEAGKTSFSANVRGSIKHLWLQQGKLDIYVAGNKISAQQNCLTTFNANIPHRLESRSEPLAKGLFFVVY</sequence>
<dbReference type="PANTHER" id="PTHR46797">
    <property type="entry name" value="HTH-TYPE TRANSCRIPTIONAL REGULATOR"/>
    <property type="match status" value="1"/>
</dbReference>
<feature type="domain" description="HTH cro/C1-type" evidence="2">
    <location>
        <begin position="24"/>
        <end position="68"/>
    </location>
</feature>
<dbReference type="PANTHER" id="PTHR46797:SF1">
    <property type="entry name" value="METHYLPHOSPHONATE SYNTHASE"/>
    <property type="match status" value="1"/>
</dbReference>
<protein>
    <recommendedName>
        <fullName evidence="2">HTH cro/C1-type domain-containing protein</fullName>
    </recommendedName>
</protein>
<name>A0A8I0MVK4_9GAMM</name>
<dbReference type="Gene3D" id="1.10.260.40">
    <property type="entry name" value="lambda repressor-like DNA-binding domains"/>
    <property type="match status" value="1"/>
</dbReference>
<dbReference type="GO" id="GO:0003677">
    <property type="term" value="F:DNA binding"/>
    <property type="evidence" value="ECO:0007669"/>
    <property type="project" value="UniProtKB-KW"/>
</dbReference>
<gene>
    <name evidence="3" type="ORF">PPEP_a2768</name>
</gene>
<dbReference type="InterPro" id="IPR011051">
    <property type="entry name" value="RmlC_Cupin_sf"/>
</dbReference>
<dbReference type="InterPro" id="IPR001387">
    <property type="entry name" value="Cro/C1-type_HTH"/>
</dbReference>
<dbReference type="SUPFAM" id="SSF51182">
    <property type="entry name" value="RmlC-like cupins"/>
    <property type="match status" value="1"/>
</dbReference>
<proteinExistence type="predicted"/>
<dbReference type="InterPro" id="IPR014710">
    <property type="entry name" value="RmlC-like_jellyroll"/>
</dbReference>
<keyword evidence="1" id="KW-0238">DNA-binding</keyword>
<organism evidence="3 4">
    <name type="scientific">Pseudoalteromonas peptidolytica F12-50-A1</name>
    <dbReference type="NCBI Taxonomy" id="1315280"/>
    <lineage>
        <taxon>Bacteria</taxon>
        <taxon>Pseudomonadati</taxon>
        <taxon>Pseudomonadota</taxon>
        <taxon>Gammaproteobacteria</taxon>
        <taxon>Alteromonadales</taxon>
        <taxon>Pseudoalteromonadaceae</taxon>
        <taxon>Pseudoalteromonas</taxon>
    </lineage>
</organism>
<evidence type="ECO:0000313" key="3">
    <source>
        <dbReference type="EMBL" id="MBE0346674.1"/>
    </source>
</evidence>
<dbReference type="AlphaFoldDB" id="A0A8I0MVK4"/>